<dbReference type="SMART" id="SM00822">
    <property type="entry name" value="PKS_KR"/>
    <property type="match status" value="1"/>
</dbReference>
<dbReference type="InterPro" id="IPR036291">
    <property type="entry name" value="NAD(P)-bd_dom_sf"/>
</dbReference>
<dbReference type="Pfam" id="PF22953">
    <property type="entry name" value="SpnB_Rossmann"/>
    <property type="match status" value="1"/>
</dbReference>
<dbReference type="Pfam" id="PF00550">
    <property type="entry name" value="PP-binding"/>
    <property type="match status" value="1"/>
</dbReference>
<dbReference type="InterPro" id="IPR049900">
    <property type="entry name" value="PKS_mFAS_DH"/>
</dbReference>
<dbReference type="Proteomes" id="UP000278673">
    <property type="component" value="Unassembled WGS sequence"/>
</dbReference>
<gene>
    <name evidence="8" type="ORF">EBN88_28515</name>
</gene>
<evidence type="ECO:0000259" key="6">
    <source>
        <dbReference type="PROSITE" id="PS50075"/>
    </source>
</evidence>
<dbReference type="InterPro" id="IPR036736">
    <property type="entry name" value="ACP-like_sf"/>
</dbReference>
<proteinExistence type="predicted"/>
<name>A0A3M2KRA3_9ACTN</name>
<keyword evidence="3" id="KW-0808">Transferase</keyword>
<dbReference type="FunFam" id="1.10.1200.10:FF:000007">
    <property type="entry name" value="Probable polyketide synthase pks17"/>
    <property type="match status" value="1"/>
</dbReference>
<evidence type="ECO:0000256" key="3">
    <source>
        <dbReference type="ARBA" id="ARBA00022679"/>
    </source>
</evidence>
<feature type="non-terminal residue" evidence="8">
    <location>
        <position position="1"/>
    </location>
</feature>
<dbReference type="PANTHER" id="PTHR43775:SF51">
    <property type="entry name" value="INACTIVE PHENOLPHTHIOCEROL SYNTHESIS POLYKETIDE SYNTHASE TYPE I PKS1-RELATED"/>
    <property type="match status" value="1"/>
</dbReference>
<sequence>LRTNTPELTTYLTTLTHHPTTNWTTLTTTNTPNLPLPTYPFQHHTYWLRPTSTMPSGQDVPKHPFLTARTTVAHNGGTLITGELSLADHPWLADHTIAGTVLFPGTGFLDLALHAADGAGVEDLTIEAPLVLPEHGTVRLQISIEDRALTLHARSNDDEPWTRHATATLNDQPAPATVPETPATWPPPNAQQIPLDTAYPQLAERGYDYGPTFQGLTALWRDDNTLHATVSVPAASGPGHAVHPALLDAALHPLLVNTPDGGDVLPFAFTGVAAFAETDAADGPATVRVSLTLTGAETATLSLADDSGRPLLRVEEIALRAADLARIAGASRAPVYALEWREPASPARGADPARWAVLGEDGGALAGRLGIGSAFAGVAALLRALDGGAEAPEVVLLPCLGGAEPAAGEQLPDAAREMTQRVLGLFQEWLADERLADSRLVVVTRRAVAVGENESALDLAAAPLWGLVRAAESENPGRFGTVDLDGDDAAAVLALPAAVGVGEPQVAVRGGVVSVPRLGPVTPDGNAFTLDPEGTVLITGATGTLGGLIARHLVHHHGARHLLLVSRRGPDAPGATQLHDELTATGATVHLTACDTADPHALATLLTTIPDHHPLTAVIHTAGILDDATVPALTAKRLDTVLRPKVDAAWHLHELTRDLDLRAFVLYSSVSGLLGTAGQANYAAANTFLDALAAHRRALGLPGTSLGWGLWAQSSEMTEALEVADLKRLNRSGIAPMTSEEALGMFDEALDSRAALLFPVRWDVGALRAQASAGAIAPVLSGLVRVPERRSAAVAAGGGGGASWESRLAGLAALSDEERLALLLELVLDQVAAVLGHDGSDGIDPRRGLMDMGFDSLTAVEFRNRLGKVTGRRLPTTLVFDYPTPVAVAEHLRSELAPAGPVESALQEIDRLEELLAALPAAGDGRAGVGRRLAELVSSWQAASGSGAGAGAGSGAAGAEDLETASDDDLFAALDNELGLG</sequence>
<dbReference type="PANTHER" id="PTHR43775">
    <property type="entry name" value="FATTY ACID SYNTHASE"/>
    <property type="match status" value="1"/>
</dbReference>
<dbReference type="PROSITE" id="PS50075">
    <property type="entry name" value="CARRIER"/>
    <property type="match status" value="1"/>
</dbReference>
<keyword evidence="9" id="KW-1185">Reference proteome</keyword>
<dbReference type="Gene3D" id="3.10.129.110">
    <property type="entry name" value="Polyketide synthase dehydratase"/>
    <property type="match status" value="1"/>
</dbReference>
<dbReference type="SMART" id="SM01294">
    <property type="entry name" value="PKS_PP_betabranch"/>
    <property type="match status" value="1"/>
</dbReference>
<organism evidence="8 9">
    <name type="scientific">Streptomyces triticirhizae</name>
    <dbReference type="NCBI Taxonomy" id="2483353"/>
    <lineage>
        <taxon>Bacteria</taxon>
        <taxon>Bacillati</taxon>
        <taxon>Actinomycetota</taxon>
        <taxon>Actinomycetes</taxon>
        <taxon>Kitasatosporales</taxon>
        <taxon>Streptomycetaceae</taxon>
        <taxon>Streptomyces</taxon>
    </lineage>
</organism>
<dbReference type="InterPro" id="IPR020807">
    <property type="entry name" value="PKS_DH"/>
</dbReference>
<reference evidence="8 9" key="1">
    <citation type="submission" date="2018-10" db="EMBL/GenBank/DDBJ databases">
        <title>Isolation, diversity and antifungal activity of actinobacteria from wheat.</title>
        <authorList>
            <person name="Han C."/>
        </authorList>
    </citation>
    <scope>NUCLEOTIDE SEQUENCE [LARGE SCALE GENOMIC DNA]</scope>
    <source>
        <strain evidence="8 9">NEAU-YY642</strain>
    </source>
</reference>
<dbReference type="Gene3D" id="1.10.1200.10">
    <property type="entry name" value="ACP-like"/>
    <property type="match status" value="1"/>
</dbReference>
<evidence type="ECO:0000313" key="9">
    <source>
        <dbReference type="Proteomes" id="UP000278673"/>
    </source>
</evidence>
<dbReference type="InterPro" id="IPR013968">
    <property type="entry name" value="PKS_KR"/>
</dbReference>
<dbReference type="InterPro" id="IPR050091">
    <property type="entry name" value="PKS_NRPS_Biosynth_Enz"/>
</dbReference>
<feature type="active site" description="Proton donor; for dehydratase activity" evidence="5">
    <location>
        <position position="248"/>
    </location>
</feature>
<dbReference type="InterPro" id="IPR009081">
    <property type="entry name" value="PP-bd_ACP"/>
</dbReference>
<dbReference type="InterPro" id="IPR049552">
    <property type="entry name" value="PKS_DH_N"/>
</dbReference>
<evidence type="ECO:0000313" key="8">
    <source>
        <dbReference type="EMBL" id="RMI28162.1"/>
    </source>
</evidence>
<dbReference type="GO" id="GO:0017000">
    <property type="term" value="P:antibiotic biosynthetic process"/>
    <property type="evidence" value="ECO:0007669"/>
    <property type="project" value="UniProtKB-ARBA"/>
</dbReference>
<keyword evidence="4" id="KW-0511">Multifunctional enzyme</keyword>
<dbReference type="InterPro" id="IPR049551">
    <property type="entry name" value="PKS_DH_C"/>
</dbReference>
<dbReference type="GO" id="GO:0031177">
    <property type="term" value="F:phosphopantetheine binding"/>
    <property type="evidence" value="ECO:0007669"/>
    <property type="project" value="InterPro"/>
</dbReference>
<accession>A0A3M2KRA3</accession>
<dbReference type="EMBL" id="RFFJ01000299">
    <property type="protein sequence ID" value="RMI28162.1"/>
    <property type="molecule type" value="Genomic_DNA"/>
</dbReference>
<dbReference type="Pfam" id="PF14765">
    <property type="entry name" value="PS-DH"/>
    <property type="match status" value="1"/>
</dbReference>
<feature type="active site" description="Proton acceptor; for dehydratase activity" evidence="5">
    <location>
        <position position="95"/>
    </location>
</feature>
<dbReference type="InterPro" id="IPR020806">
    <property type="entry name" value="PKS_PP-bd"/>
</dbReference>
<dbReference type="Pfam" id="PF08659">
    <property type="entry name" value="KR"/>
    <property type="match status" value="1"/>
</dbReference>
<dbReference type="SUPFAM" id="SSF47336">
    <property type="entry name" value="ACP-like"/>
    <property type="match status" value="1"/>
</dbReference>
<dbReference type="GO" id="GO:0006633">
    <property type="term" value="P:fatty acid biosynthetic process"/>
    <property type="evidence" value="ECO:0007669"/>
    <property type="project" value="TreeGrafter"/>
</dbReference>
<comment type="caution">
    <text evidence="8">The sequence shown here is derived from an EMBL/GenBank/DDBJ whole genome shotgun (WGS) entry which is preliminary data.</text>
</comment>
<evidence type="ECO:0000256" key="1">
    <source>
        <dbReference type="ARBA" id="ARBA00022450"/>
    </source>
</evidence>
<dbReference type="PROSITE" id="PS52019">
    <property type="entry name" value="PKS_MFAS_DH"/>
    <property type="match status" value="1"/>
</dbReference>
<dbReference type="Pfam" id="PF21089">
    <property type="entry name" value="PKS_DH_N"/>
    <property type="match status" value="1"/>
</dbReference>
<feature type="region of interest" description="N-terminal hotdog fold" evidence="5">
    <location>
        <begin position="63"/>
        <end position="176"/>
    </location>
</feature>
<feature type="domain" description="Carrier" evidence="6">
    <location>
        <begin position="821"/>
        <end position="896"/>
    </location>
</feature>
<protein>
    <submittedName>
        <fullName evidence="8">SDR family NAD(P)-dependent oxidoreductase</fullName>
    </submittedName>
</protein>
<evidence type="ECO:0000256" key="2">
    <source>
        <dbReference type="ARBA" id="ARBA00022553"/>
    </source>
</evidence>
<dbReference type="GO" id="GO:0004312">
    <property type="term" value="F:fatty acid synthase activity"/>
    <property type="evidence" value="ECO:0007669"/>
    <property type="project" value="TreeGrafter"/>
</dbReference>
<dbReference type="SMART" id="SM00823">
    <property type="entry name" value="PKS_PP"/>
    <property type="match status" value="1"/>
</dbReference>
<dbReference type="CDD" id="cd08956">
    <property type="entry name" value="KR_3_FAS_SDR_x"/>
    <property type="match status" value="1"/>
</dbReference>
<dbReference type="SMART" id="SM00826">
    <property type="entry name" value="PKS_DH"/>
    <property type="match status" value="1"/>
</dbReference>
<dbReference type="RefSeq" id="WP_122399901.1">
    <property type="nucleotide sequence ID" value="NZ_RFFJ01000299.1"/>
</dbReference>
<evidence type="ECO:0000256" key="4">
    <source>
        <dbReference type="ARBA" id="ARBA00023268"/>
    </source>
</evidence>
<dbReference type="AlphaFoldDB" id="A0A3M2KRA3"/>
<dbReference type="Gene3D" id="3.40.50.720">
    <property type="entry name" value="NAD(P)-binding Rossmann-like Domain"/>
    <property type="match status" value="1"/>
</dbReference>
<dbReference type="InterPro" id="IPR057326">
    <property type="entry name" value="KR_dom"/>
</dbReference>
<dbReference type="SUPFAM" id="SSF51735">
    <property type="entry name" value="NAD(P)-binding Rossmann-fold domains"/>
    <property type="match status" value="2"/>
</dbReference>
<keyword evidence="1" id="KW-0596">Phosphopantetheine</keyword>
<feature type="domain" description="PKS/mFAS DH" evidence="7">
    <location>
        <begin position="63"/>
        <end position="328"/>
    </location>
</feature>
<dbReference type="InterPro" id="IPR042104">
    <property type="entry name" value="PKS_dehydratase_sf"/>
</dbReference>
<dbReference type="InterPro" id="IPR055123">
    <property type="entry name" value="SpnB-like_Rossmann"/>
</dbReference>
<feature type="region of interest" description="C-terminal hotdog fold" evidence="5">
    <location>
        <begin position="190"/>
        <end position="328"/>
    </location>
</feature>
<evidence type="ECO:0000259" key="7">
    <source>
        <dbReference type="PROSITE" id="PS52019"/>
    </source>
</evidence>
<keyword evidence="2" id="KW-0597">Phosphoprotein</keyword>
<evidence type="ECO:0000256" key="5">
    <source>
        <dbReference type="PROSITE-ProRule" id="PRU01363"/>
    </source>
</evidence>